<evidence type="ECO:0000313" key="3">
    <source>
        <dbReference type="Proteomes" id="UP000051324"/>
    </source>
</evidence>
<dbReference type="Pfam" id="PF16069">
    <property type="entry name" value="DUF4811"/>
    <property type="match status" value="1"/>
</dbReference>
<sequence>MATICFFCFTVLPMIKHRVIYAVISLLVMLTCGSLIILNDSFNFGMQVETTKTTKSLASSASKDLDVLLYQPLGTKNERVYLYKTDADAKKPTATKTTDSVAKYTTNAKKATLVITEERYVYKNSWTKTFFGILNNSGRLKKRTYNFQIPNGWYVLSTSQAKALQKLIKQHKTQMQQDIAQVIQAELATELQKNPTMSSSERESLVKKLQQKATKETLDKLVAKVKASKS</sequence>
<dbReference type="InterPro" id="IPR032083">
    <property type="entry name" value="DUF4811"/>
</dbReference>
<organism evidence="2 3">
    <name type="scientific">Ligilactobacillus apodemi DSM 16634 = JCM 16172</name>
    <dbReference type="NCBI Taxonomy" id="1423724"/>
    <lineage>
        <taxon>Bacteria</taxon>
        <taxon>Bacillati</taxon>
        <taxon>Bacillota</taxon>
        <taxon>Bacilli</taxon>
        <taxon>Lactobacillales</taxon>
        <taxon>Lactobacillaceae</taxon>
        <taxon>Ligilactobacillus</taxon>
    </lineage>
</organism>
<dbReference type="eggNOG" id="ENOG5032RPZ">
    <property type="taxonomic scope" value="Bacteria"/>
</dbReference>
<dbReference type="PATRIC" id="fig|1423724.4.peg.1789"/>
<feature type="transmembrane region" description="Helical" evidence="1">
    <location>
        <begin position="19"/>
        <end position="38"/>
    </location>
</feature>
<reference evidence="2 3" key="1">
    <citation type="journal article" date="2015" name="Genome Announc.">
        <title>Expanding the biotechnology potential of lactobacilli through comparative genomics of 213 strains and associated genera.</title>
        <authorList>
            <person name="Sun Z."/>
            <person name="Harris H.M."/>
            <person name="McCann A."/>
            <person name="Guo C."/>
            <person name="Argimon S."/>
            <person name="Zhang W."/>
            <person name="Yang X."/>
            <person name="Jeffery I.B."/>
            <person name="Cooney J.C."/>
            <person name="Kagawa T.F."/>
            <person name="Liu W."/>
            <person name="Song Y."/>
            <person name="Salvetti E."/>
            <person name="Wrobel A."/>
            <person name="Rasinkangas P."/>
            <person name="Parkhill J."/>
            <person name="Rea M.C."/>
            <person name="O'Sullivan O."/>
            <person name="Ritari J."/>
            <person name="Douillard F.P."/>
            <person name="Paul Ross R."/>
            <person name="Yang R."/>
            <person name="Briner A.E."/>
            <person name="Felis G.E."/>
            <person name="de Vos W.M."/>
            <person name="Barrangou R."/>
            <person name="Klaenhammer T.R."/>
            <person name="Caufield P.W."/>
            <person name="Cui Y."/>
            <person name="Zhang H."/>
            <person name="O'Toole P.W."/>
        </authorList>
    </citation>
    <scope>NUCLEOTIDE SEQUENCE [LARGE SCALE GENOMIC DNA]</scope>
    <source>
        <strain evidence="2 3">DSM 16634</strain>
    </source>
</reference>
<evidence type="ECO:0000256" key="1">
    <source>
        <dbReference type="SAM" id="Phobius"/>
    </source>
</evidence>
<evidence type="ECO:0000313" key="2">
    <source>
        <dbReference type="EMBL" id="KRL87294.1"/>
    </source>
</evidence>
<comment type="caution">
    <text evidence="2">The sequence shown here is derived from an EMBL/GenBank/DDBJ whole genome shotgun (WGS) entry which is preliminary data.</text>
</comment>
<protein>
    <recommendedName>
        <fullName evidence="4">DUF4811 domain-containing protein</fullName>
    </recommendedName>
</protein>
<dbReference type="EMBL" id="AZFT01000004">
    <property type="protein sequence ID" value="KRL87294.1"/>
    <property type="molecule type" value="Genomic_DNA"/>
</dbReference>
<name>A0A0R1U2X2_9LACO</name>
<keyword evidence="1" id="KW-0472">Membrane</keyword>
<dbReference type="STRING" id="1423724.FC32_GL001717"/>
<keyword evidence="3" id="KW-1185">Reference proteome</keyword>
<gene>
    <name evidence="2" type="ORF">FC32_GL001717</name>
</gene>
<evidence type="ECO:0008006" key="4">
    <source>
        <dbReference type="Google" id="ProtNLM"/>
    </source>
</evidence>
<keyword evidence="1" id="KW-0812">Transmembrane</keyword>
<dbReference type="Proteomes" id="UP000051324">
    <property type="component" value="Unassembled WGS sequence"/>
</dbReference>
<dbReference type="AlphaFoldDB" id="A0A0R1U2X2"/>
<accession>A0A0R1U2X2</accession>
<keyword evidence="1" id="KW-1133">Transmembrane helix</keyword>
<proteinExistence type="predicted"/>